<accession>F9WC07</accession>
<organism evidence="1 2">
    <name type="scientific">Trypanosoma congolense (strain IL3000)</name>
    <dbReference type="NCBI Taxonomy" id="1068625"/>
    <lineage>
        <taxon>Eukaryota</taxon>
        <taxon>Discoba</taxon>
        <taxon>Euglenozoa</taxon>
        <taxon>Kinetoplastea</taxon>
        <taxon>Metakinetoplastina</taxon>
        <taxon>Trypanosomatida</taxon>
        <taxon>Trypanosomatidae</taxon>
        <taxon>Trypanosoma</taxon>
        <taxon>Nannomonas</taxon>
    </lineage>
</organism>
<comment type="caution">
    <text evidence="1">The sequence shown here is derived from an EMBL/GenBank/DDBJ whole genome shotgun (WGS) entry which is preliminary data.</text>
</comment>
<keyword evidence="2" id="KW-1185">Reference proteome</keyword>
<reference evidence="2" key="1">
    <citation type="submission" date="2011-07" db="EMBL/GenBank/DDBJ databases">
        <title>Divergent evolution of antigenic variation in African trypanosomes.</title>
        <authorList>
            <person name="Jackson A.P."/>
            <person name="Berry A."/>
            <person name="Allison H.C."/>
            <person name="Burton P."/>
            <person name="Anderson J."/>
            <person name="Aslett M."/>
            <person name="Brown R."/>
            <person name="Corton N."/>
            <person name="Harris D."/>
            <person name="Hauser H."/>
            <person name="Gamble J."/>
            <person name="Gilderthorp R."/>
            <person name="McQuillan J."/>
            <person name="Quail M.A."/>
            <person name="Sanders M."/>
            <person name="Van Tonder A."/>
            <person name="Ginger M.L."/>
            <person name="Donelson J.E."/>
            <person name="Field M.C."/>
            <person name="Barry J.D."/>
            <person name="Berriman M."/>
            <person name="Hertz-Fowler C."/>
        </authorList>
    </citation>
    <scope>NUCLEOTIDE SEQUENCE [LARGE SCALE GENOMIC DNA]</scope>
    <source>
        <strain evidence="2">IL3000</strain>
    </source>
</reference>
<evidence type="ECO:0000313" key="1">
    <source>
        <dbReference type="EMBL" id="CCD14794.1"/>
    </source>
</evidence>
<reference evidence="1 2" key="2">
    <citation type="journal article" date="2012" name="Proc. Natl. Acad. Sci. U.S.A.">
        <title>Antigenic diversity is generated by distinct evolutionary mechanisms in African trypanosome species.</title>
        <authorList>
            <person name="Jackson A.P."/>
            <person name="Berry A."/>
            <person name="Aslett M."/>
            <person name="Allison H.C."/>
            <person name="Burton P."/>
            <person name="Vavrova-Anderson J."/>
            <person name="Brown R."/>
            <person name="Browne H."/>
            <person name="Corton N."/>
            <person name="Hauser H."/>
            <person name="Gamble J."/>
            <person name="Gilderthorp R."/>
            <person name="Marcello L."/>
            <person name="McQuillan J."/>
            <person name="Otto T.D."/>
            <person name="Quail M.A."/>
            <person name="Sanders M.J."/>
            <person name="van Tonder A."/>
            <person name="Ginger M.L."/>
            <person name="Field M.C."/>
            <person name="Barry J.D."/>
            <person name="Hertz-Fowler C."/>
            <person name="Berriman M."/>
        </authorList>
    </citation>
    <scope>NUCLEOTIDE SEQUENCE [LARGE SCALE GENOMIC DNA]</scope>
    <source>
        <strain evidence="1 2">IL3000</strain>
    </source>
</reference>
<dbReference type="AlphaFoldDB" id="F9WC07"/>
<dbReference type="SUPFAM" id="SSF51206">
    <property type="entry name" value="cAMP-binding domain-like"/>
    <property type="match status" value="2"/>
</dbReference>
<evidence type="ECO:0000313" key="2">
    <source>
        <dbReference type="Proteomes" id="UP000000702"/>
    </source>
</evidence>
<dbReference type="EMBL" id="CAEQ01001650">
    <property type="protein sequence ID" value="CCD14794.1"/>
    <property type="molecule type" value="Genomic_DNA"/>
</dbReference>
<sequence>MDYGTGSLSCSGVVEAISLPSGSQLKDFPSAVRKEMQRIAVALLRRLLYPIMCRRMAQSYRNQTVKKLGDTGRFGSVLVKTLRQRSSLGSAMRRKKFLEDLDDRNPCVKALKESVTYRLYLKDEFIQYRGEPPNAVVFVVKGSIRRCATIEKVKKKRAALPKFSFSTEEMLASEYGSTQSCLCSVAADSGLNIQSEPTGAEKKTVLTAPVMVGEYCTVGNFPCPEYLVADSQFVIIGWIPKSAYCALLEALSQGIQRSILTRALKARERELPNYAPMTLSRMRMCPLLAQLGDDKVSTLMSQLVPQVCPAGVQIDGSSVQKHIYFIRRGVVYLQQDESTSQKNFCPSMPMSRSFYMEGHTFGERQCIFREALNSSFYTLVNVDLYLLPFSCVTQMMESNIDIRTQKYRSCQAVLCKASKISTKGMALFPPFV</sequence>
<gene>
    <name evidence="1" type="ORF">TCIL3000_0_53800</name>
</gene>
<dbReference type="VEuPathDB" id="TriTrypDB:TcIL3000_0_53800"/>
<dbReference type="InterPro" id="IPR018490">
    <property type="entry name" value="cNMP-bd_dom_sf"/>
</dbReference>
<dbReference type="InterPro" id="IPR014710">
    <property type="entry name" value="RmlC-like_jellyroll"/>
</dbReference>
<proteinExistence type="predicted"/>
<dbReference type="Proteomes" id="UP000000702">
    <property type="component" value="Unassembled WGS sequence"/>
</dbReference>
<dbReference type="Gene3D" id="2.60.120.10">
    <property type="entry name" value="Jelly Rolls"/>
    <property type="match status" value="2"/>
</dbReference>
<name>F9WC07_TRYCI</name>
<protein>
    <submittedName>
        <fullName evidence="1">WGS project CAEQ00000000 data, annotated contig 2168</fullName>
    </submittedName>
</protein>